<keyword evidence="1" id="KW-0812">Transmembrane</keyword>
<feature type="transmembrane region" description="Helical" evidence="1">
    <location>
        <begin position="45"/>
        <end position="65"/>
    </location>
</feature>
<evidence type="ECO:0000313" key="2">
    <source>
        <dbReference type="EMBL" id="VTS00408.1"/>
    </source>
</evidence>
<name>A0A6P2DEP2_9BACT</name>
<keyword evidence="3" id="KW-1185">Reference proteome</keyword>
<dbReference type="KEGG" id="gms:SOIL9_81940"/>
<accession>A0A6P2DEP2</accession>
<reference evidence="2 3" key="1">
    <citation type="submission" date="2019-05" db="EMBL/GenBank/DDBJ databases">
        <authorList>
            <consortium name="Science for Life Laboratories"/>
        </authorList>
    </citation>
    <scope>NUCLEOTIDE SEQUENCE [LARGE SCALE GENOMIC DNA]</scope>
    <source>
        <strain evidence="2">Soil9</strain>
    </source>
</reference>
<protein>
    <submittedName>
        <fullName evidence="2">Uncharacterized protein</fullName>
    </submittedName>
</protein>
<organism evidence="2 3">
    <name type="scientific">Gemmata massiliana</name>
    <dbReference type="NCBI Taxonomy" id="1210884"/>
    <lineage>
        <taxon>Bacteria</taxon>
        <taxon>Pseudomonadati</taxon>
        <taxon>Planctomycetota</taxon>
        <taxon>Planctomycetia</taxon>
        <taxon>Gemmatales</taxon>
        <taxon>Gemmataceae</taxon>
        <taxon>Gemmata</taxon>
    </lineage>
</organism>
<gene>
    <name evidence="2" type="ORF">SOIL9_81940</name>
</gene>
<dbReference type="EMBL" id="LR593886">
    <property type="protein sequence ID" value="VTS00408.1"/>
    <property type="molecule type" value="Genomic_DNA"/>
</dbReference>
<evidence type="ECO:0000313" key="3">
    <source>
        <dbReference type="Proteomes" id="UP000464178"/>
    </source>
</evidence>
<keyword evidence="1" id="KW-0472">Membrane</keyword>
<dbReference type="AlphaFoldDB" id="A0A6P2DEP2"/>
<evidence type="ECO:0000256" key="1">
    <source>
        <dbReference type="SAM" id="Phobius"/>
    </source>
</evidence>
<dbReference type="RefSeq" id="WP_162672162.1">
    <property type="nucleotide sequence ID" value="NZ_LR593886.1"/>
</dbReference>
<feature type="transmembrane region" description="Helical" evidence="1">
    <location>
        <begin position="125"/>
        <end position="142"/>
    </location>
</feature>
<proteinExistence type="predicted"/>
<feature type="transmembrane region" description="Helical" evidence="1">
    <location>
        <begin position="72"/>
        <end position="90"/>
    </location>
</feature>
<sequence>MERIEPNNVRGAIDRSFDFTAEIGRLLAFPVLVWTTKPGTWGTSFLAGSAVVGLSWLGVIGIACVRSLQSDDLFYFWIATAALLIFHRVVGVIRRLGGYACDAGFPGLSWFWLGPGAWAEQAARFADTVVAFGVGLALFGFGRAPLGAVLMVSAAAKFFGECLNLRAAHARA</sequence>
<keyword evidence="1" id="KW-1133">Transmembrane helix</keyword>
<dbReference type="Proteomes" id="UP000464178">
    <property type="component" value="Chromosome"/>
</dbReference>